<evidence type="ECO:0000256" key="1">
    <source>
        <dbReference type="SAM" id="MobiDB-lite"/>
    </source>
</evidence>
<evidence type="ECO:0000313" key="2">
    <source>
        <dbReference type="Proteomes" id="UP000095280"/>
    </source>
</evidence>
<dbReference type="AlphaFoldDB" id="A0A1I8JRR1"/>
<keyword evidence="2" id="KW-1185">Reference proteome</keyword>
<feature type="region of interest" description="Disordered" evidence="1">
    <location>
        <begin position="70"/>
        <end position="96"/>
    </location>
</feature>
<dbReference type="Proteomes" id="UP000095280">
    <property type="component" value="Unplaced"/>
</dbReference>
<organism evidence="2 3">
    <name type="scientific">Macrostomum lignano</name>
    <dbReference type="NCBI Taxonomy" id="282301"/>
    <lineage>
        <taxon>Eukaryota</taxon>
        <taxon>Metazoa</taxon>
        <taxon>Spiralia</taxon>
        <taxon>Lophotrochozoa</taxon>
        <taxon>Platyhelminthes</taxon>
        <taxon>Rhabditophora</taxon>
        <taxon>Macrostomorpha</taxon>
        <taxon>Macrostomida</taxon>
        <taxon>Macrostomidae</taxon>
        <taxon>Macrostomum</taxon>
    </lineage>
</organism>
<feature type="compositionally biased region" description="Basic and acidic residues" evidence="1">
    <location>
        <begin position="77"/>
        <end position="89"/>
    </location>
</feature>
<evidence type="ECO:0000313" key="3">
    <source>
        <dbReference type="WBParaSite" id="snap_masked-unitig_37610-processed-gene-0.0-mRNA-1"/>
    </source>
</evidence>
<reference evidence="3" key="1">
    <citation type="submission" date="2016-11" db="UniProtKB">
        <authorList>
            <consortium name="WormBaseParasite"/>
        </authorList>
    </citation>
    <scope>IDENTIFICATION</scope>
</reference>
<accession>A0A1I8JRR1</accession>
<proteinExistence type="predicted"/>
<dbReference type="WBParaSite" id="snap_masked-unitig_37610-processed-gene-0.0-mRNA-1">
    <property type="protein sequence ID" value="snap_masked-unitig_37610-processed-gene-0.0-mRNA-1"/>
    <property type="gene ID" value="snap_masked-unitig_37610-processed-gene-0.0"/>
</dbReference>
<name>A0A1I8JRR1_9PLAT</name>
<sequence>MECCSHQTLCRLPGQNGLSRGQIPAADWDINLPSPSVQGLCQGKNLLAKYGGQDLRRRCSCAATFWLPPKQQQKKTGNSEKHARDKAYEDESGLTL</sequence>
<protein>
    <submittedName>
        <fullName evidence="3">Uncharacterized protein</fullName>
    </submittedName>
</protein>